<accession>A0A821ZH79</accession>
<feature type="transmembrane region" description="Helical" evidence="6">
    <location>
        <begin position="12"/>
        <end position="35"/>
    </location>
</feature>
<dbReference type="InterPro" id="IPR001898">
    <property type="entry name" value="SLC13A/DASS"/>
</dbReference>
<evidence type="ECO:0000256" key="2">
    <source>
        <dbReference type="ARBA" id="ARBA00006772"/>
    </source>
</evidence>
<name>A0A821ZH79_9BILA</name>
<dbReference type="GO" id="GO:0005310">
    <property type="term" value="F:dicarboxylic acid transmembrane transporter activity"/>
    <property type="evidence" value="ECO:0007669"/>
    <property type="project" value="UniProtKB-ARBA"/>
</dbReference>
<evidence type="ECO:0000256" key="3">
    <source>
        <dbReference type="ARBA" id="ARBA00022692"/>
    </source>
</evidence>
<dbReference type="EMBL" id="CAJOBR010028887">
    <property type="protein sequence ID" value="CAF4983406.1"/>
    <property type="molecule type" value="Genomic_DNA"/>
</dbReference>
<proteinExistence type="inferred from homology"/>
<keyword evidence="3 6" id="KW-0812">Transmembrane</keyword>
<dbReference type="GO" id="GO:0005886">
    <property type="term" value="C:plasma membrane"/>
    <property type="evidence" value="ECO:0007669"/>
    <property type="project" value="TreeGrafter"/>
</dbReference>
<evidence type="ECO:0000256" key="4">
    <source>
        <dbReference type="ARBA" id="ARBA00022989"/>
    </source>
</evidence>
<feature type="non-terminal residue" evidence="7">
    <location>
        <position position="227"/>
    </location>
</feature>
<feature type="transmembrane region" description="Helical" evidence="6">
    <location>
        <begin position="80"/>
        <end position="99"/>
    </location>
</feature>
<dbReference type="Proteomes" id="UP000663848">
    <property type="component" value="Unassembled WGS sequence"/>
</dbReference>
<dbReference type="AlphaFoldDB" id="A0A821ZH79"/>
<sequence length="227" mass="26183">FYSEGPHAFEISFTNFLLFALPIGVMMLIICWLWLQLLYNRRELLPWIKMDAYDIESQKHLKSVLKEQYKELGRLSWEEYTISILFLAMVILWVTRDFSTYPGWEIIFRKDYVADATVAILIGTLPLILPNRNPFSKNWEYQPIVHWEQISKKFPWGVFMLQGAGLAIAEGFKISNLSATIATFLRFIVGAPDTVIIFVVIVLSALFTEFTSNLACATILFPILDSI</sequence>
<evidence type="ECO:0000313" key="7">
    <source>
        <dbReference type="EMBL" id="CAF4983406.1"/>
    </source>
</evidence>
<evidence type="ECO:0000256" key="6">
    <source>
        <dbReference type="SAM" id="Phobius"/>
    </source>
</evidence>
<comment type="similarity">
    <text evidence="2">Belongs to the SLC13A/DASS transporter (TC 2.A.47) family. NADC subfamily.</text>
</comment>
<dbReference type="Pfam" id="PF00939">
    <property type="entry name" value="Na_sulph_symp"/>
    <property type="match status" value="1"/>
</dbReference>
<feature type="transmembrane region" description="Helical" evidence="6">
    <location>
        <begin position="184"/>
        <end position="207"/>
    </location>
</feature>
<feature type="transmembrane region" description="Helical" evidence="6">
    <location>
        <begin position="111"/>
        <end position="129"/>
    </location>
</feature>
<comment type="subcellular location">
    <subcellularLocation>
        <location evidence="1">Membrane</location>
        <topology evidence="1">Multi-pass membrane protein</topology>
    </subcellularLocation>
</comment>
<feature type="non-terminal residue" evidence="7">
    <location>
        <position position="1"/>
    </location>
</feature>
<reference evidence="7" key="1">
    <citation type="submission" date="2021-02" db="EMBL/GenBank/DDBJ databases">
        <authorList>
            <person name="Nowell W R."/>
        </authorList>
    </citation>
    <scope>NUCLEOTIDE SEQUENCE</scope>
</reference>
<evidence type="ECO:0000256" key="5">
    <source>
        <dbReference type="ARBA" id="ARBA00023136"/>
    </source>
</evidence>
<evidence type="ECO:0000313" key="8">
    <source>
        <dbReference type="Proteomes" id="UP000663848"/>
    </source>
</evidence>
<comment type="caution">
    <text evidence="7">The sequence shown here is derived from an EMBL/GenBank/DDBJ whole genome shotgun (WGS) entry which is preliminary data.</text>
</comment>
<keyword evidence="4 6" id="KW-1133">Transmembrane helix</keyword>
<protein>
    <submittedName>
        <fullName evidence="7">Uncharacterized protein</fullName>
    </submittedName>
</protein>
<gene>
    <name evidence="7" type="ORF">QYT958_LOCUS36386</name>
</gene>
<dbReference type="PANTHER" id="PTHR10283">
    <property type="entry name" value="SOLUTE CARRIER FAMILY 13 MEMBER"/>
    <property type="match status" value="1"/>
</dbReference>
<dbReference type="PANTHER" id="PTHR10283:SF82">
    <property type="entry name" value="SOLUTE CARRIER FAMILY 13 MEMBER 2"/>
    <property type="match status" value="1"/>
</dbReference>
<keyword evidence="5 6" id="KW-0472">Membrane</keyword>
<dbReference type="GO" id="GO:0015556">
    <property type="term" value="F:C4-dicarboxylate transmembrane transporter activity"/>
    <property type="evidence" value="ECO:0007669"/>
    <property type="project" value="UniProtKB-ARBA"/>
</dbReference>
<evidence type="ECO:0000256" key="1">
    <source>
        <dbReference type="ARBA" id="ARBA00004141"/>
    </source>
</evidence>
<organism evidence="7 8">
    <name type="scientific">Rotaria socialis</name>
    <dbReference type="NCBI Taxonomy" id="392032"/>
    <lineage>
        <taxon>Eukaryota</taxon>
        <taxon>Metazoa</taxon>
        <taxon>Spiralia</taxon>
        <taxon>Gnathifera</taxon>
        <taxon>Rotifera</taxon>
        <taxon>Eurotatoria</taxon>
        <taxon>Bdelloidea</taxon>
        <taxon>Philodinida</taxon>
        <taxon>Philodinidae</taxon>
        <taxon>Rotaria</taxon>
    </lineage>
</organism>